<evidence type="ECO:0000313" key="2">
    <source>
        <dbReference type="Proteomes" id="UP001066276"/>
    </source>
</evidence>
<dbReference type="AlphaFoldDB" id="A0AAV7N621"/>
<comment type="caution">
    <text evidence="1">The sequence shown here is derived from an EMBL/GenBank/DDBJ whole genome shotgun (WGS) entry which is preliminary data.</text>
</comment>
<dbReference type="Gene3D" id="3.30.70.1820">
    <property type="entry name" value="L1 transposable element, RRM domain"/>
    <property type="match status" value="1"/>
</dbReference>
<accession>A0AAV7N621</accession>
<protein>
    <submittedName>
        <fullName evidence="1">Uncharacterized protein</fullName>
    </submittedName>
</protein>
<keyword evidence="2" id="KW-1185">Reference proteome</keyword>
<sequence length="168" mass="19425">MNELGDPVSRFEQTVDIKGLTKEMNELGYPVSRFEQTVDIKGLTKEMNELGDPVSRFEQTSDAQGEELDAYPCEILEFQDKNPELQYQVEDLENRSRRANIRIKGVPLQAARGNLKECVRKLFHLIVLELSPIEIALNRTHRTGRTAASPRHFHYYRQKETIMAAHRL</sequence>
<dbReference type="Proteomes" id="UP001066276">
    <property type="component" value="Chromosome 9"/>
</dbReference>
<proteinExistence type="predicted"/>
<reference evidence="1" key="1">
    <citation type="journal article" date="2022" name="bioRxiv">
        <title>Sequencing and chromosome-scale assembly of the giantPleurodeles waltlgenome.</title>
        <authorList>
            <person name="Brown T."/>
            <person name="Elewa A."/>
            <person name="Iarovenko S."/>
            <person name="Subramanian E."/>
            <person name="Araus A.J."/>
            <person name="Petzold A."/>
            <person name="Susuki M."/>
            <person name="Suzuki K.-i.T."/>
            <person name="Hayashi T."/>
            <person name="Toyoda A."/>
            <person name="Oliveira C."/>
            <person name="Osipova E."/>
            <person name="Leigh N.D."/>
            <person name="Simon A."/>
            <person name="Yun M.H."/>
        </authorList>
    </citation>
    <scope>NUCLEOTIDE SEQUENCE</scope>
    <source>
        <strain evidence="1">20211129_DDA</strain>
        <tissue evidence="1">Liver</tissue>
    </source>
</reference>
<gene>
    <name evidence="1" type="ORF">NDU88_007673</name>
</gene>
<evidence type="ECO:0000313" key="1">
    <source>
        <dbReference type="EMBL" id="KAJ1110320.1"/>
    </source>
</evidence>
<dbReference type="EMBL" id="JANPWB010000013">
    <property type="protein sequence ID" value="KAJ1110320.1"/>
    <property type="molecule type" value="Genomic_DNA"/>
</dbReference>
<name>A0AAV7N621_PLEWA</name>
<organism evidence="1 2">
    <name type="scientific">Pleurodeles waltl</name>
    <name type="common">Iberian ribbed newt</name>
    <dbReference type="NCBI Taxonomy" id="8319"/>
    <lineage>
        <taxon>Eukaryota</taxon>
        <taxon>Metazoa</taxon>
        <taxon>Chordata</taxon>
        <taxon>Craniata</taxon>
        <taxon>Vertebrata</taxon>
        <taxon>Euteleostomi</taxon>
        <taxon>Amphibia</taxon>
        <taxon>Batrachia</taxon>
        <taxon>Caudata</taxon>
        <taxon>Salamandroidea</taxon>
        <taxon>Salamandridae</taxon>
        <taxon>Pleurodelinae</taxon>
        <taxon>Pleurodeles</taxon>
    </lineage>
</organism>